<comment type="caution">
    <text evidence="2">The sequence shown here is derived from an EMBL/GenBank/DDBJ whole genome shotgun (WGS) entry which is preliminary data.</text>
</comment>
<evidence type="ECO:0000256" key="1">
    <source>
        <dbReference type="SAM" id="SignalP"/>
    </source>
</evidence>
<dbReference type="AlphaFoldDB" id="A0A4Q8LDR8"/>
<sequence length="151" mass="16734">MSQLLTFVRMASTALLLTASAACSQSVTRPTQDRYTLQINDNIAERRFDMVLKSNDTKPLCLSIEAWPSSTGKFPTENAAVTLKTTQGILPVRSELQSAYCPGGCGEHRIEPKGELRGFIAYEAFDDPTKLAADQIKQLQFSVIPSYCRRQ</sequence>
<keyword evidence="1" id="KW-0732">Signal</keyword>
<dbReference type="RefSeq" id="WP_130550679.1">
    <property type="nucleotide sequence ID" value="NZ_SHMC01000002.1"/>
</dbReference>
<protein>
    <recommendedName>
        <fullName evidence="4">Lipoprotein</fullName>
    </recommendedName>
</protein>
<feature type="signal peptide" evidence="1">
    <location>
        <begin position="1"/>
        <end position="21"/>
    </location>
</feature>
<dbReference type="EMBL" id="SHMC01000002">
    <property type="protein sequence ID" value="TAA26826.1"/>
    <property type="molecule type" value="Genomic_DNA"/>
</dbReference>
<evidence type="ECO:0008006" key="4">
    <source>
        <dbReference type="Google" id="ProtNLM"/>
    </source>
</evidence>
<gene>
    <name evidence="2" type="ORF">EA660_06335</name>
</gene>
<proteinExistence type="predicted"/>
<dbReference type="OrthoDB" id="5988546at2"/>
<reference evidence="2 3" key="1">
    <citation type="submission" date="2019-02" db="EMBL/GenBank/DDBJ databases">
        <title>WGS of Pseudoxanthomonas species novum from clinical isolates.</title>
        <authorList>
            <person name="Bernier A.-M."/>
            <person name="Bernard K."/>
            <person name="Vachon A."/>
        </authorList>
    </citation>
    <scope>NUCLEOTIDE SEQUENCE [LARGE SCALE GENOMIC DNA]</scope>
    <source>
        <strain evidence="2 3">NML171200</strain>
    </source>
</reference>
<evidence type="ECO:0000313" key="2">
    <source>
        <dbReference type="EMBL" id="TAA26826.1"/>
    </source>
</evidence>
<name>A0A4Q8LDR8_9GAMM</name>
<dbReference type="Proteomes" id="UP000292627">
    <property type="component" value="Unassembled WGS sequence"/>
</dbReference>
<evidence type="ECO:0000313" key="3">
    <source>
        <dbReference type="Proteomes" id="UP000292627"/>
    </source>
</evidence>
<accession>A0A4Q8LDR8</accession>
<feature type="chain" id="PRO_5020664196" description="Lipoprotein" evidence="1">
    <location>
        <begin position="22"/>
        <end position="151"/>
    </location>
</feature>
<organism evidence="2 3">
    <name type="scientific">Pseudoxanthomonas winnipegensis</name>
    <dbReference type="NCBI Taxonomy" id="2480810"/>
    <lineage>
        <taxon>Bacteria</taxon>
        <taxon>Pseudomonadati</taxon>
        <taxon>Pseudomonadota</taxon>
        <taxon>Gammaproteobacteria</taxon>
        <taxon>Lysobacterales</taxon>
        <taxon>Lysobacteraceae</taxon>
        <taxon>Pseudoxanthomonas</taxon>
    </lineage>
</organism>